<keyword evidence="1" id="KW-0472">Membrane</keyword>
<reference evidence="2 3" key="1">
    <citation type="submission" date="2021-03" db="EMBL/GenBank/DDBJ databases">
        <title>Complete genome of Parasphingorhabdus_sp.JHSY0214.</title>
        <authorList>
            <person name="Yoo J.H."/>
            <person name="Bae J.W."/>
        </authorList>
    </citation>
    <scope>NUCLEOTIDE SEQUENCE [LARGE SCALE GENOMIC DNA]</scope>
    <source>
        <strain evidence="2 3">JHSY0214</strain>
    </source>
</reference>
<feature type="transmembrane region" description="Helical" evidence="1">
    <location>
        <begin position="21"/>
        <end position="42"/>
    </location>
</feature>
<keyword evidence="1" id="KW-1133">Transmembrane helix</keyword>
<evidence type="ECO:0000313" key="2">
    <source>
        <dbReference type="EMBL" id="QTD56893.1"/>
    </source>
</evidence>
<dbReference type="Proteomes" id="UP000663923">
    <property type="component" value="Chromosome"/>
</dbReference>
<name>A0ABX7T9U5_9SPHN</name>
<keyword evidence="1" id="KW-0812">Transmembrane</keyword>
<keyword evidence="3" id="KW-1185">Reference proteome</keyword>
<dbReference type="EMBL" id="CP071794">
    <property type="protein sequence ID" value="QTD56893.1"/>
    <property type="molecule type" value="Genomic_DNA"/>
</dbReference>
<protein>
    <submittedName>
        <fullName evidence="2">Uncharacterized protein</fullName>
    </submittedName>
</protein>
<proteinExistence type="predicted"/>
<evidence type="ECO:0000256" key="1">
    <source>
        <dbReference type="SAM" id="Phobius"/>
    </source>
</evidence>
<dbReference type="RefSeq" id="WP_207988958.1">
    <property type="nucleotide sequence ID" value="NZ_CP071794.1"/>
</dbReference>
<gene>
    <name evidence="2" type="ORF">J4G78_04790</name>
</gene>
<sequence>MTQMATIKPNRELDNHQLEKRTLVLAALKVNSLTFLVIQMAISMEASKKWEAVGGFEKRLTSQITRAALTIDLQFVS</sequence>
<organism evidence="2 3">
    <name type="scientific">Parasphingorhabdus cellanae</name>
    <dbReference type="NCBI Taxonomy" id="2806553"/>
    <lineage>
        <taxon>Bacteria</taxon>
        <taxon>Pseudomonadati</taxon>
        <taxon>Pseudomonadota</taxon>
        <taxon>Alphaproteobacteria</taxon>
        <taxon>Sphingomonadales</taxon>
        <taxon>Sphingomonadaceae</taxon>
        <taxon>Parasphingorhabdus</taxon>
    </lineage>
</organism>
<evidence type="ECO:0000313" key="3">
    <source>
        <dbReference type="Proteomes" id="UP000663923"/>
    </source>
</evidence>
<accession>A0ABX7T9U5</accession>